<accession>A0ACB9RI34</accession>
<proteinExistence type="predicted"/>
<dbReference type="EMBL" id="CM042883">
    <property type="protein sequence ID" value="KAI4378717.1"/>
    <property type="molecule type" value="Genomic_DNA"/>
</dbReference>
<organism evidence="1 2">
    <name type="scientific">Melastoma candidum</name>
    <dbReference type="NCBI Taxonomy" id="119954"/>
    <lineage>
        <taxon>Eukaryota</taxon>
        <taxon>Viridiplantae</taxon>
        <taxon>Streptophyta</taxon>
        <taxon>Embryophyta</taxon>
        <taxon>Tracheophyta</taxon>
        <taxon>Spermatophyta</taxon>
        <taxon>Magnoliopsida</taxon>
        <taxon>eudicotyledons</taxon>
        <taxon>Gunneridae</taxon>
        <taxon>Pentapetalae</taxon>
        <taxon>rosids</taxon>
        <taxon>malvids</taxon>
        <taxon>Myrtales</taxon>
        <taxon>Melastomataceae</taxon>
        <taxon>Melastomatoideae</taxon>
        <taxon>Melastomateae</taxon>
        <taxon>Melastoma</taxon>
    </lineage>
</organism>
<keyword evidence="2" id="KW-1185">Reference proteome</keyword>
<dbReference type="Proteomes" id="UP001057402">
    <property type="component" value="Chromosome 4"/>
</dbReference>
<name>A0ACB9RI34_9MYRT</name>
<sequence length="120" mass="13646">MRPGLEKEKRDNLADCERVTSEASPPEQEDKAPPRGRETSLVRRHKSQGWHSSADGTSTFAKTTSSRNNRNHSAEKRTPTVWFEAEVQVQMQMSGDNLAKDFPRPFKSPLLPSTRIIFNH</sequence>
<evidence type="ECO:0000313" key="2">
    <source>
        <dbReference type="Proteomes" id="UP001057402"/>
    </source>
</evidence>
<gene>
    <name evidence="1" type="ORF">MLD38_016157</name>
</gene>
<protein>
    <submittedName>
        <fullName evidence="1">Uncharacterized protein</fullName>
    </submittedName>
</protein>
<evidence type="ECO:0000313" key="1">
    <source>
        <dbReference type="EMBL" id="KAI4378717.1"/>
    </source>
</evidence>
<reference evidence="2" key="1">
    <citation type="journal article" date="2023" name="Front. Plant Sci.">
        <title>Chromosomal-level genome assembly of Melastoma candidum provides insights into trichome evolution.</title>
        <authorList>
            <person name="Zhong Y."/>
            <person name="Wu W."/>
            <person name="Sun C."/>
            <person name="Zou P."/>
            <person name="Liu Y."/>
            <person name="Dai S."/>
            <person name="Zhou R."/>
        </authorList>
    </citation>
    <scope>NUCLEOTIDE SEQUENCE [LARGE SCALE GENOMIC DNA]</scope>
</reference>
<comment type="caution">
    <text evidence="1">The sequence shown here is derived from an EMBL/GenBank/DDBJ whole genome shotgun (WGS) entry which is preliminary data.</text>
</comment>